<dbReference type="Proteomes" id="UP001576708">
    <property type="component" value="Unassembled WGS sequence"/>
</dbReference>
<evidence type="ECO:0008006" key="3">
    <source>
        <dbReference type="Google" id="ProtNLM"/>
    </source>
</evidence>
<keyword evidence="2" id="KW-1185">Reference proteome</keyword>
<comment type="caution">
    <text evidence="1">The sequence shown here is derived from an EMBL/GenBank/DDBJ whole genome shotgun (WGS) entry which is preliminary data.</text>
</comment>
<evidence type="ECO:0000313" key="2">
    <source>
        <dbReference type="Proteomes" id="UP001576708"/>
    </source>
</evidence>
<evidence type="ECO:0000313" key="1">
    <source>
        <dbReference type="EMBL" id="MFB2619908.1"/>
    </source>
</evidence>
<protein>
    <recommendedName>
        <fullName evidence="3">Knr4/Smi1-like domain-containing protein</fullName>
    </recommendedName>
</protein>
<gene>
    <name evidence="1" type="ORF">ACE02W_08855</name>
</gene>
<dbReference type="EMBL" id="JBHFGU010000002">
    <property type="protein sequence ID" value="MFB2619908.1"/>
    <property type="molecule type" value="Genomic_DNA"/>
</dbReference>
<reference evidence="1 2" key="1">
    <citation type="submission" date="2024-09" db="EMBL/GenBank/DDBJ databases">
        <authorList>
            <person name="Zhang Y."/>
        </authorList>
    </citation>
    <scope>NUCLEOTIDE SEQUENCE [LARGE SCALE GENOMIC DNA]</scope>
    <source>
        <strain evidence="1 2">ZJ318</strain>
    </source>
</reference>
<name>A0ABV4VI26_9GAMM</name>
<dbReference type="RefSeq" id="WP_342201398.1">
    <property type="nucleotide sequence ID" value="NZ_JBCATE010000002.1"/>
</dbReference>
<proteinExistence type="predicted"/>
<organism evidence="1 2">
    <name type="scientific">Shewanella mangrovisoli</name>
    <dbReference type="NCBI Taxonomy" id="2864211"/>
    <lineage>
        <taxon>Bacteria</taxon>
        <taxon>Pseudomonadati</taxon>
        <taxon>Pseudomonadota</taxon>
        <taxon>Gammaproteobacteria</taxon>
        <taxon>Alteromonadales</taxon>
        <taxon>Shewanellaceae</taxon>
        <taxon>Shewanella</taxon>
    </lineage>
</organism>
<sequence length="178" mass="20395">MEESAFIELQRECFNIVSAILKAQIPLKHNLEISTINDTVLADLAAYGRTGYFVGHVDFLMSTQSTAGVGLPLRLVTYYNKRPLGYLSGSYDDGKFFVYHWELSNDADEELHKNWLRIITSALEYLAVCFEKYTEENHKVSCIAFTSPSETDRRAFSEAEFSYNPDIYKGIPAYYINR</sequence>
<accession>A0ABV4VI26</accession>